<evidence type="ECO:0000256" key="10">
    <source>
        <dbReference type="ARBA" id="ARBA00023268"/>
    </source>
</evidence>
<dbReference type="GO" id="GO:0046872">
    <property type="term" value="F:metal ion binding"/>
    <property type="evidence" value="ECO:0007669"/>
    <property type="project" value="UniProtKB-KW"/>
</dbReference>
<evidence type="ECO:0000256" key="11">
    <source>
        <dbReference type="ARBA" id="ARBA00049158"/>
    </source>
</evidence>
<feature type="region of interest" description="Histidinol-phosphatase" evidence="12">
    <location>
        <begin position="1"/>
        <end position="186"/>
    </location>
</feature>
<comment type="catalytic activity">
    <reaction evidence="11 12">
        <text>L-histidinol phosphate + H2O = L-histidinol + phosphate</text>
        <dbReference type="Rhea" id="RHEA:14465"/>
        <dbReference type="ChEBI" id="CHEBI:15377"/>
        <dbReference type="ChEBI" id="CHEBI:43474"/>
        <dbReference type="ChEBI" id="CHEBI:57699"/>
        <dbReference type="ChEBI" id="CHEBI:57980"/>
        <dbReference type="EC" id="3.1.3.15"/>
    </reaction>
</comment>
<evidence type="ECO:0000256" key="9">
    <source>
        <dbReference type="ARBA" id="ARBA00023239"/>
    </source>
</evidence>
<dbReference type="NCBIfam" id="TIGR01662">
    <property type="entry name" value="HAD-SF-IIIA"/>
    <property type="match status" value="1"/>
</dbReference>
<dbReference type="InterPro" id="IPR020568">
    <property type="entry name" value="Ribosomal_Su5_D2-typ_SF"/>
</dbReference>
<keyword evidence="8 12" id="KW-0368">Histidine biosynthesis</keyword>
<dbReference type="PROSITE" id="PS00954">
    <property type="entry name" value="IGP_DEHYDRATASE_1"/>
    <property type="match status" value="1"/>
</dbReference>
<dbReference type="RefSeq" id="WP_102758127.1">
    <property type="nucleotide sequence ID" value="NZ_CP025791.1"/>
</dbReference>
<dbReference type="InterPro" id="IPR006543">
    <property type="entry name" value="Histidinol-phos"/>
</dbReference>
<dbReference type="EC" id="3.1.3.15" evidence="12"/>
<comment type="cofactor">
    <cofactor evidence="1 12">
        <name>Mg(2+)</name>
        <dbReference type="ChEBI" id="CHEBI:18420"/>
    </cofactor>
</comment>
<dbReference type="EMBL" id="CP025791">
    <property type="protein sequence ID" value="AUP81485.1"/>
    <property type="molecule type" value="Genomic_DNA"/>
</dbReference>
<dbReference type="Proteomes" id="UP000235826">
    <property type="component" value="Chromosome"/>
</dbReference>
<keyword evidence="9 12" id="KW-0456">Lyase</keyword>
<keyword evidence="4 12" id="KW-0028">Amino-acid biosynthesis</keyword>
<evidence type="ECO:0000256" key="4">
    <source>
        <dbReference type="ARBA" id="ARBA00022605"/>
    </source>
</evidence>
<keyword evidence="10 12" id="KW-0511">Multifunctional enzyme</keyword>
<organism evidence="13 14">
    <name type="scientific">Flavivirga eckloniae</name>
    <dbReference type="NCBI Taxonomy" id="1803846"/>
    <lineage>
        <taxon>Bacteria</taxon>
        <taxon>Pseudomonadati</taxon>
        <taxon>Bacteroidota</taxon>
        <taxon>Flavobacteriia</taxon>
        <taxon>Flavobacteriales</taxon>
        <taxon>Flavobacteriaceae</taxon>
        <taxon>Flavivirga</taxon>
    </lineage>
</organism>
<evidence type="ECO:0000256" key="5">
    <source>
        <dbReference type="ARBA" id="ARBA00022723"/>
    </source>
</evidence>
<evidence type="ECO:0000313" key="14">
    <source>
        <dbReference type="Proteomes" id="UP000235826"/>
    </source>
</evidence>
<dbReference type="GO" id="GO:0000105">
    <property type="term" value="P:L-histidine biosynthetic process"/>
    <property type="evidence" value="ECO:0007669"/>
    <property type="project" value="UniProtKB-UniRule"/>
</dbReference>
<dbReference type="HAMAP" id="MF_00076">
    <property type="entry name" value="HisB"/>
    <property type="match status" value="1"/>
</dbReference>
<dbReference type="GO" id="GO:0005737">
    <property type="term" value="C:cytoplasm"/>
    <property type="evidence" value="ECO:0007669"/>
    <property type="project" value="UniProtKB-SubCell"/>
</dbReference>
<comment type="caution">
    <text evidence="12">Lacks conserved residue(s) required for the propagation of feature annotation.</text>
</comment>
<comment type="pathway">
    <text evidence="12">Amino-acid biosynthesis; L-histidine biosynthesis; L-histidine from 5-phospho-alpha-D-ribose 1-diphosphate: step 8/9.</text>
</comment>
<keyword evidence="5 12" id="KW-0479">Metal-binding</keyword>
<gene>
    <name evidence="12" type="primary">hisB</name>
    <name evidence="13" type="ORF">C1H87_00650</name>
</gene>
<keyword evidence="6 12" id="KW-0378">Hydrolase</keyword>
<dbReference type="UniPathway" id="UPA00031">
    <property type="reaction ID" value="UER00011"/>
</dbReference>
<evidence type="ECO:0000256" key="3">
    <source>
        <dbReference type="ARBA" id="ARBA00022490"/>
    </source>
</evidence>
<evidence type="ECO:0000313" key="13">
    <source>
        <dbReference type="EMBL" id="AUP81485.1"/>
    </source>
</evidence>
<comment type="pathway">
    <text evidence="2 12">Amino-acid biosynthesis; L-histidine biosynthesis; L-histidine from 5-phospho-alpha-D-ribose 1-diphosphate: step 6/9.</text>
</comment>
<keyword evidence="7 12" id="KW-0460">Magnesium</keyword>
<feature type="active site" description="Proton donor" evidence="12">
    <location>
        <position position="10"/>
    </location>
</feature>
<feature type="binding site" evidence="12">
    <location>
        <position position="8"/>
    </location>
    <ligand>
        <name>Mg(2+)</name>
        <dbReference type="ChEBI" id="CHEBI:18420"/>
    </ligand>
</feature>
<dbReference type="NCBIfam" id="TIGR01656">
    <property type="entry name" value="Histidinol-ppas"/>
    <property type="match status" value="1"/>
</dbReference>
<dbReference type="CDD" id="cd07914">
    <property type="entry name" value="IGPD"/>
    <property type="match status" value="1"/>
</dbReference>
<dbReference type="EC" id="4.2.1.19" evidence="12"/>
<evidence type="ECO:0000256" key="2">
    <source>
        <dbReference type="ARBA" id="ARBA00005047"/>
    </source>
</evidence>
<evidence type="ECO:0000256" key="12">
    <source>
        <dbReference type="HAMAP-Rule" id="MF_01022"/>
    </source>
</evidence>
<dbReference type="InterPro" id="IPR006549">
    <property type="entry name" value="HAD-SF_hydro_IIIA"/>
</dbReference>
<dbReference type="Gene3D" id="3.40.50.1000">
    <property type="entry name" value="HAD superfamily/HAD-like"/>
    <property type="match status" value="1"/>
</dbReference>
<dbReference type="InterPro" id="IPR005954">
    <property type="entry name" value="HisB_N"/>
</dbReference>
<dbReference type="FunFam" id="3.30.230.40:FF:000001">
    <property type="entry name" value="Imidazoleglycerol-phosphate dehydratase HisB"/>
    <property type="match status" value="1"/>
</dbReference>
<dbReference type="InterPro" id="IPR036412">
    <property type="entry name" value="HAD-like_sf"/>
</dbReference>
<dbReference type="Pfam" id="PF00475">
    <property type="entry name" value="IGPD"/>
    <property type="match status" value="1"/>
</dbReference>
<comment type="similarity">
    <text evidence="12">In the N-terminal section; belongs to the histidinol-phosphatase family.</text>
</comment>
<dbReference type="InterPro" id="IPR020565">
    <property type="entry name" value="ImidazoleglycerP_deHydtase_CS"/>
</dbReference>
<protein>
    <recommendedName>
        <fullName evidence="12">Histidine biosynthesis bifunctional protein HisB</fullName>
    </recommendedName>
    <domain>
        <recommendedName>
            <fullName evidence="12">Histidinol-phosphatase</fullName>
            <ecNumber evidence="12">3.1.3.15</ecNumber>
        </recommendedName>
    </domain>
    <domain>
        <recommendedName>
            <fullName evidence="12">Imidazoleglycerol-phosphate dehydratase</fullName>
            <shortName evidence="12">IGPD</shortName>
            <ecNumber evidence="12">4.2.1.19</ecNumber>
        </recommendedName>
    </domain>
</protein>
<dbReference type="NCBIfam" id="NF003937">
    <property type="entry name" value="PRK05446.1"/>
    <property type="match status" value="1"/>
</dbReference>
<evidence type="ECO:0000256" key="6">
    <source>
        <dbReference type="ARBA" id="ARBA00022801"/>
    </source>
</evidence>
<keyword evidence="14" id="KW-1185">Reference proteome</keyword>
<dbReference type="SUPFAM" id="SSF54211">
    <property type="entry name" value="Ribosomal protein S5 domain 2-like"/>
    <property type="match status" value="2"/>
</dbReference>
<feature type="binding site" evidence="12">
    <location>
        <position position="10"/>
    </location>
    <ligand>
        <name>Mg(2+)</name>
        <dbReference type="ChEBI" id="CHEBI:18420"/>
    </ligand>
</feature>
<feature type="active site" description="Nucleophile" evidence="12">
    <location>
        <position position="8"/>
    </location>
</feature>
<dbReference type="InterPro" id="IPR023214">
    <property type="entry name" value="HAD_sf"/>
</dbReference>
<dbReference type="GO" id="GO:0004401">
    <property type="term" value="F:histidinol-phosphatase activity"/>
    <property type="evidence" value="ECO:0007669"/>
    <property type="project" value="UniProtKB-UniRule"/>
</dbReference>
<feature type="region of interest" description="Imidazoleglycerol-phosphate dehydratase" evidence="12">
    <location>
        <begin position="187"/>
        <end position="377"/>
    </location>
</feature>
<dbReference type="PROSITE" id="PS00955">
    <property type="entry name" value="IGP_DEHYDRATASE_2"/>
    <property type="match status" value="1"/>
</dbReference>
<dbReference type="NCBIfam" id="TIGR01261">
    <property type="entry name" value="hisB_Nterm"/>
    <property type="match status" value="1"/>
</dbReference>
<dbReference type="HAMAP" id="MF_01022">
    <property type="entry name" value="Bifunc_HisB"/>
    <property type="match status" value="1"/>
</dbReference>
<dbReference type="Gene3D" id="3.30.230.40">
    <property type="entry name" value="Imidazole glycerol phosphate dehydratase, domain 1"/>
    <property type="match status" value="2"/>
</dbReference>
<dbReference type="InterPro" id="IPR038494">
    <property type="entry name" value="IGPD_sf"/>
</dbReference>
<reference evidence="13 14" key="1">
    <citation type="submission" date="2018-01" db="EMBL/GenBank/DDBJ databases">
        <title>Complete genome sequence of Flavivirga eckloniae ECD14 isolated from seaweed Ecklonia cava.</title>
        <authorList>
            <person name="Lee J.H."/>
            <person name="Baik K.S."/>
            <person name="Seong C.N."/>
        </authorList>
    </citation>
    <scope>NUCLEOTIDE SEQUENCE [LARGE SCALE GENOMIC DNA]</scope>
    <source>
        <strain evidence="13 14">ECD14</strain>
    </source>
</reference>
<evidence type="ECO:0000256" key="7">
    <source>
        <dbReference type="ARBA" id="ARBA00022842"/>
    </source>
</evidence>
<name>A0A2K9PWP2_9FLAO</name>
<evidence type="ECO:0000256" key="1">
    <source>
        <dbReference type="ARBA" id="ARBA00001946"/>
    </source>
</evidence>
<dbReference type="OrthoDB" id="9790411at2"/>
<dbReference type="FunFam" id="3.30.230.40:FF:000003">
    <property type="entry name" value="Imidazoleglycerol-phosphate dehydratase HisB"/>
    <property type="match status" value="1"/>
</dbReference>
<dbReference type="PANTHER" id="PTHR23133">
    <property type="entry name" value="IMIDAZOLEGLYCEROL-PHOSPHATE DEHYDRATASE HIS7"/>
    <property type="match status" value="1"/>
</dbReference>
<dbReference type="InterPro" id="IPR000807">
    <property type="entry name" value="ImidazoleglycerolP_deHydtase"/>
</dbReference>
<dbReference type="Pfam" id="PF13242">
    <property type="entry name" value="Hydrolase_like"/>
    <property type="match status" value="1"/>
</dbReference>
<accession>A0A2K9PWP2</accession>
<feature type="binding site" evidence="12">
    <location>
        <position position="128"/>
    </location>
    <ligand>
        <name>Mg(2+)</name>
        <dbReference type="ChEBI" id="CHEBI:18420"/>
    </ligand>
</feature>
<evidence type="ECO:0000256" key="8">
    <source>
        <dbReference type="ARBA" id="ARBA00023102"/>
    </source>
</evidence>
<dbReference type="GO" id="GO:0004424">
    <property type="term" value="F:imidazoleglycerol-phosphate dehydratase activity"/>
    <property type="evidence" value="ECO:0007669"/>
    <property type="project" value="UniProtKB-UniRule"/>
</dbReference>
<dbReference type="SUPFAM" id="SSF56784">
    <property type="entry name" value="HAD-like"/>
    <property type="match status" value="1"/>
</dbReference>
<comment type="catalytic activity">
    <reaction evidence="12">
        <text>D-erythro-1-(imidazol-4-yl)glycerol 3-phosphate = 3-(imidazol-4-yl)-2-oxopropyl phosphate + H2O</text>
        <dbReference type="Rhea" id="RHEA:11040"/>
        <dbReference type="ChEBI" id="CHEBI:15377"/>
        <dbReference type="ChEBI" id="CHEBI:57766"/>
        <dbReference type="ChEBI" id="CHEBI:58278"/>
        <dbReference type="EC" id="4.2.1.19"/>
    </reaction>
</comment>
<comment type="similarity">
    <text evidence="12">In the C-terminal section; belongs to the imidazoleglycerol-phosphate dehydratase family.</text>
</comment>
<sequence>MKKVLFIDRDGTIIREPADEQIDSLEKLEFYPKVFQYLGKIAKELDYEIVMVTNQDGLGTESFPESDFWPIHNFIVKCFEDQGIVFKEQFIDRTFAKDNAPTRKPNTGLLTKYFSDDYDLENSFVIGDRLTDIELAKNLGGKGIFINDETNLGTDEITVKREQLDAFIALESNDWEEIYAFLKTSARTGEIIRNTNETKIAIQVNLDGTGKSDIDTGLAFFDHMLDQIARHGQLDLSIKVDGDLEVDEHHTIEDTAIALGELFNTALGDKLGIERYGFCLPMDDCYAQAAIDFGGRNWLVWEADFKREMIGKMPTEMFYHFFKSFTDGARCNLNIKAEGQNEHHKIEAIFKAFAKAIKMAVKRDVEKMILPSTKGVL</sequence>
<dbReference type="InterPro" id="IPR020566">
    <property type="entry name" value="His_synth_bifunc_HisB"/>
</dbReference>
<comment type="subcellular location">
    <subcellularLocation>
        <location evidence="12">Cytoplasm</location>
    </subcellularLocation>
</comment>
<dbReference type="PANTHER" id="PTHR23133:SF2">
    <property type="entry name" value="IMIDAZOLEGLYCEROL-PHOSPHATE DEHYDRATASE"/>
    <property type="match status" value="1"/>
</dbReference>
<keyword evidence="3 12" id="KW-0963">Cytoplasm</keyword>
<dbReference type="AlphaFoldDB" id="A0A2K9PWP2"/>
<dbReference type="NCBIfam" id="NF002111">
    <property type="entry name" value="PRK00951.2-1"/>
    <property type="match status" value="1"/>
</dbReference>
<proteinExistence type="inferred from homology"/>
<dbReference type="KEGG" id="fek:C1H87_00650"/>